<dbReference type="Proteomes" id="UP000004277">
    <property type="component" value="Unassembled WGS sequence"/>
</dbReference>
<name>A0ACD3SNV8_9BURK</name>
<comment type="caution">
    <text evidence="1">The sequence shown here is derived from an EMBL/GenBank/DDBJ whole genome shotgun (WGS) entry which is preliminary data.</text>
</comment>
<sequence>MTEKRCAVGFKWRLGMVAGALASLAWTGMSSAQAQPFPDKPVRLVVPFTPGGSTDVLGRLVARKLSEVLGQSVVVENKPGAGTIVGADFVAKSAPDGYTLLLSGNSTFSVNAVTYSRLPYDPIKSFDAIGYVGSTALILLANPAVKASTLPQLVEEVKAKPGGMSYGSFGAGTTSQFAGEMIKAATGMDLLHVPYKGSSPAMSDLIGNQIPLTVDTVVAAVPQVKAGKVKALAVTSAARSQLLPQVPTVAESGYPSVVFSTTFVIVAPKGVPAPVRQTLEAAVATAMKDAKLQQGMIANGFEPEYAPASEYRPRVMADIDRLRKIAQAANIRAD</sequence>
<dbReference type="EMBL" id="AKCV02000017">
    <property type="protein sequence ID" value="TMS57834.1"/>
    <property type="molecule type" value="Genomic_DNA"/>
</dbReference>
<protein>
    <submittedName>
        <fullName evidence="1">Tripartite tricarboxylate transporter substrate binding protein</fullName>
    </submittedName>
</protein>
<evidence type="ECO:0000313" key="1">
    <source>
        <dbReference type="EMBL" id="TMS57834.1"/>
    </source>
</evidence>
<accession>A0ACD3SNV8</accession>
<organism evidence="1 2">
    <name type="scientific">Imbroritus primus</name>
    <dbReference type="NCBI Taxonomy" id="3058603"/>
    <lineage>
        <taxon>Bacteria</taxon>
        <taxon>Pseudomonadati</taxon>
        <taxon>Pseudomonadota</taxon>
        <taxon>Betaproteobacteria</taxon>
        <taxon>Burkholderiales</taxon>
        <taxon>Burkholderiaceae</taxon>
        <taxon>Imbroritus</taxon>
    </lineage>
</organism>
<proteinExistence type="predicted"/>
<keyword evidence="2" id="KW-1185">Reference proteome</keyword>
<gene>
    <name evidence="1" type="ORF">MW7_010170</name>
</gene>
<reference evidence="1" key="1">
    <citation type="submission" date="2019-05" db="EMBL/GenBank/DDBJ databases">
        <title>Revised genome assembly of Burkholderiaceae (previously Ralstonia) sp. PBA.</title>
        <authorList>
            <person name="Gan H.M."/>
        </authorList>
    </citation>
    <scope>NUCLEOTIDE SEQUENCE</scope>
    <source>
        <strain evidence="1">PBA</strain>
    </source>
</reference>
<evidence type="ECO:0000313" key="2">
    <source>
        <dbReference type="Proteomes" id="UP000004277"/>
    </source>
</evidence>